<reference evidence="2" key="1">
    <citation type="journal article" date="2015" name="Nature">
        <title>Complex archaea that bridge the gap between prokaryotes and eukaryotes.</title>
        <authorList>
            <person name="Spang A."/>
            <person name="Saw J.H."/>
            <person name="Jorgensen S.L."/>
            <person name="Zaremba-Niedzwiedzka K."/>
            <person name="Martijn J."/>
            <person name="Lind A.E."/>
            <person name="van Eijk R."/>
            <person name="Schleper C."/>
            <person name="Guy L."/>
            <person name="Ettema T.J."/>
        </authorList>
    </citation>
    <scope>NUCLEOTIDE SEQUENCE</scope>
</reference>
<feature type="non-terminal residue" evidence="2">
    <location>
        <position position="1"/>
    </location>
</feature>
<name>A0A0F9CIT8_9ZZZZ</name>
<feature type="region of interest" description="Disordered" evidence="1">
    <location>
        <begin position="98"/>
        <end position="126"/>
    </location>
</feature>
<proteinExistence type="predicted"/>
<accession>A0A0F9CIT8</accession>
<comment type="caution">
    <text evidence="2">The sequence shown here is derived from an EMBL/GenBank/DDBJ whole genome shotgun (WGS) entry which is preliminary data.</text>
</comment>
<dbReference type="AlphaFoldDB" id="A0A0F9CIT8"/>
<evidence type="ECO:0000313" key="2">
    <source>
        <dbReference type="EMBL" id="KKL26352.1"/>
    </source>
</evidence>
<gene>
    <name evidence="2" type="ORF">LCGC14_2396170</name>
</gene>
<sequence length="126" mass="13641">VMIEMMARVGLLRVLSRVGGGFGTIQVPGMISERARSLIRAHVKDPATRLITDAIMADDPALMKALLMNLDSPANVKFVRQQLNAWLAGLYFETGGTQQPEFAPGPTRQELRISGPPQAPGGFLVQ</sequence>
<evidence type="ECO:0000256" key="1">
    <source>
        <dbReference type="SAM" id="MobiDB-lite"/>
    </source>
</evidence>
<dbReference type="EMBL" id="LAZR01035867">
    <property type="protein sequence ID" value="KKL26352.1"/>
    <property type="molecule type" value="Genomic_DNA"/>
</dbReference>
<protein>
    <submittedName>
        <fullName evidence="2">Uncharacterized protein</fullName>
    </submittedName>
</protein>
<organism evidence="2">
    <name type="scientific">marine sediment metagenome</name>
    <dbReference type="NCBI Taxonomy" id="412755"/>
    <lineage>
        <taxon>unclassified sequences</taxon>
        <taxon>metagenomes</taxon>
        <taxon>ecological metagenomes</taxon>
    </lineage>
</organism>